<dbReference type="InterPro" id="IPR036582">
    <property type="entry name" value="Mao_N_sf"/>
</dbReference>
<feature type="domain" description="Copper amine oxidase-like N-terminal" evidence="2">
    <location>
        <begin position="216"/>
        <end position="291"/>
    </location>
</feature>
<dbReference type="Gene3D" id="3.30.457.10">
    <property type="entry name" value="Copper amine oxidase-like, N-terminal domain"/>
    <property type="match status" value="1"/>
</dbReference>
<comment type="caution">
    <text evidence="3">The sequence shown here is derived from an EMBL/GenBank/DDBJ whole genome shotgun (WGS) entry which is preliminary data.</text>
</comment>
<keyword evidence="4" id="KW-1185">Reference proteome</keyword>
<evidence type="ECO:0000256" key="1">
    <source>
        <dbReference type="SAM" id="SignalP"/>
    </source>
</evidence>
<dbReference type="EMBL" id="JAUHTQ010000006">
    <property type="protein sequence ID" value="MDN4493805.1"/>
    <property type="molecule type" value="Genomic_DNA"/>
</dbReference>
<gene>
    <name evidence="3" type="ORF">QYB95_09680</name>
</gene>
<evidence type="ECO:0000313" key="4">
    <source>
        <dbReference type="Proteomes" id="UP001172743"/>
    </source>
</evidence>
<dbReference type="Proteomes" id="UP001172743">
    <property type="component" value="Unassembled WGS sequence"/>
</dbReference>
<dbReference type="RefSeq" id="WP_301138141.1">
    <property type="nucleotide sequence ID" value="NZ_JAUHTQ010000006.1"/>
</dbReference>
<accession>A0ABT8GQW6</accession>
<keyword evidence="1" id="KW-0732">Signal</keyword>
<sequence length="299" mass="33655">MKRYASILMTVALVSGLLIQPSVSAEGTGDPVAEENQNGNFLKVTGEVNSIKNEPKGNNYATVKAGEREFGFYYNESTMVLNNAGEKVELTEGTEITAFVDSRKSMIMIYPPRYSPEVIIVHSKHPGTVELQRFNEQLLNEKGDLVIHVTDETEIHDLSGRDVPKEALVEKDVLIFYEYVLESYPAQTGPYKIVVLEKETTNIEKAADIANKDYYKVNSVKMIPLRLVAEQLGFTVESYGKVSVISKGSVSFTITLGAKHYGYNKSIRYFKEEPELLEKSKTYVPYELLEQLIELTKEE</sequence>
<dbReference type="Pfam" id="PF07833">
    <property type="entry name" value="Cu_amine_oxidN1"/>
    <property type="match status" value="1"/>
</dbReference>
<evidence type="ECO:0000259" key="2">
    <source>
        <dbReference type="Pfam" id="PF07833"/>
    </source>
</evidence>
<proteinExistence type="predicted"/>
<name>A0ABT8GQW6_9BACL</name>
<protein>
    <submittedName>
        <fullName evidence="3">Stalk domain-containing protein</fullName>
    </submittedName>
</protein>
<evidence type="ECO:0000313" key="3">
    <source>
        <dbReference type="EMBL" id="MDN4493805.1"/>
    </source>
</evidence>
<dbReference type="InterPro" id="IPR012854">
    <property type="entry name" value="Cu_amine_oxidase-like_N"/>
</dbReference>
<feature type="chain" id="PRO_5045290204" evidence="1">
    <location>
        <begin position="26"/>
        <end position="299"/>
    </location>
</feature>
<organism evidence="3 4">
    <name type="scientific">Ureibacillus aquaedulcis</name>
    <dbReference type="NCBI Taxonomy" id="3058421"/>
    <lineage>
        <taxon>Bacteria</taxon>
        <taxon>Bacillati</taxon>
        <taxon>Bacillota</taxon>
        <taxon>Bacilli</taxon>
        <taxon>Bacillales</taxon>
        <taxon>Caryophanaceae</taxon>
        <taxon>Ureibacillus</taxon>
    </lineage>
</organism>
<reference evidence="3" key="1">
    <citation type="submission" date="2023-07" db="EMBL/GenBank/DDBJ databases">
        <title>Ureibacillus sp. isolated from freshwater well.</title>
        <authorList>
            <person name="Kirdat K."/>
            <person name="Bhatt A."/>
            <person name="Teware R."/>
            <person name="Bhavsar Y."/>
            <person name="Yadav A."/>
        </authorList>
    </citation>
    <scope>NUCLEOTIDE SEQUENCE</scope>
    <source>
        <strain evidence="3">BA0131</strain>
    </source>
</reference>
<feature type="signal peptide" evidence="1">
    <location>
        <begin position="1"/>
        <end position="25"/>
    </location>
</feature>
<dbReference type="SUPFAM" id="SSF55383">
    <property type="entry name" value="Copper amine oxidase, domain N"/>
    <property type="match status" value="1"/>
</dbReference>